<keyword evidence="3" id="KW-1185">Reference proteome</keyword>
<gene>
    <name evidence="2" type="ORF">DI487_10120</name>
</gene>
<sequence>MELQVQFKALADKINQLKDKIETEESTKHAFVLPFINSLGYDTFNPTEVVPEFTADIGLKKGEKVDYAIFQEGEPILIIECKNWREDLSIHNSQLLRYFHVTKARFALLTNGIQYQFFTDLEEKNKMDEKPFLEFEITSLKENTIHEIAKFHKSNFDVNKIVNNASSLKYTKEIKKLINDELQNPSTEFIRLFAGKVYSGRLTEKVMDEFKELVLKGFNQFINERINDRLNAALNKEAEKQVGDQVEEIEESKINTTEEELEGFRIVVAILRRKLEVHRIVHRDTQSYFGILLDDNNRKPLCRLHFNGVKKYIGLFDDAKNETRHALESLEDIYQYEDELLETAWRYNSEE</sequence>
<keyword evidence="2" id="KW-0540">Nuclease</keyword>
<reference evidence="2 3" key="1">
    <citation type="submission" date="2018-05" db="EMBL/GenBank/DDBJ databases">
        <title>Flavobacterium sp. MEBiC07310.</title>
        <authorList>
            <person name="Baek K."/>
        </authorList>
    </citation>
    <scope>NUCLEOTIDE SEQUENCE [LARGE SCALE GENOMIC DNA]</scope>
    <source>
        <strain evidence="2 3">MEBiC07310</strain>
    </source>
</reference>
<proteinExistence type="predicted"/>
<accession>A0A2U8QVE3</accession>
<dbReference type="EMBL" id="CP029463">
    <property type="protein sequence ID" value="AWM14167.1"/>
    <property type="molecule type" value="Genomic_DNA"/>
</dbReference>
<dbReference type="InterPro" id="IPR029464">
    <property type="entry name" value="HSDR_N"/>
</dbReference>
<evidence type="ECO:0000313" key="2">
    <source>
        <dbReference type="EMBL" id="AWM14167.1"/>
    </source>
</evidence>
<keyword evidence="2" id="KW-0255">Endonuclease</keyword>
<name>A0A2U8QVE3_9FLAO</name>
<dbReference type="Pfam" id="PF13588">
    <property type="entry name" value="HSDR_N_2"/>
    <property type="match status" value="1"/>
</dbReference>
<evidence type="ECO:0000313" key="3">
    <source>
        <dbReference type="Proteomes" id="UP000245429"/>
    </source>
</evidence>
<dbReference type="OrthoDB" id="9148007at2"/>
<dbReference type="PIRSF" id="PIRSF035009">
    <property type="entry name" value="UCP035009_HSDR_N"/>
    <property type="match status" value="1"/>
</dbReference>
<dbReference type="RefSeq" id="WP_109569533.1">
    <property type="nucleotide sequence ID" value="NZ_CP029463.1"/>
</dbReference>
<dbReference type="InterPro" id="IPR017035">
    <property type="entry name" value="UCP035009_HsdR_All3000-type"/>
</dbReference>
<dbReference type="GO" id="GO:0004519">
    <property type="term" value="F:endonuclease activity"/>
    <property type="evidence" value="ECO:0007669"/>
    <property type="project" value="UniProtKB-KW"/>
</dbReference>
<organism evidence="2 3">
    <name type="scientific">Flavobacterium sediminis</name>
    <dbReference type="NCBI Taxonomy" id="2201181"/>
    <lineage>
        <taxon>Bacteria</taxon>
        <taxon>Pseudomonadati</taxon>
        <taxon>Bacteroidota</taxon>
        <taxon>Flavobacteriia</taxon>
        <taxon>Flavobacteriales</taxon>
        <taxon>Flavobacteriaceae</taxon>
        <taxon>Flavobacterium</taxon>
    </lineage>
</organism>
<keyword evidence="2" id="KW-0378">Hydrolase</keyword>
<dbReference type="KEGG" id="fse:DI487_10120"/>
<evidence type="ECO:0000259" key="1">
    <source>
        <dbReference type="Pfam" id="PF13588"/>
    </source>
</evidence>
<dbReference type="AlphaFoldDB" id="A0A2U8QVE3"/>
<protein>
    <submittedName>
        <fullName evidence="2">Restriction endonuclease</fullName>
    </submittedName>
</protein>
<dbReference type="Gene3D" id="3.90.1570.30">
    <property type="match status" value="1"/>
</dbReference>
<feature type="domain" description="Type I restriction enzyme R protein N-terminal" evidence="1">
    <location>
        <begin position="24"/>
        <end position="126"/>
    </location>
</feature>
<dbReference type="Proteomes" id="UP000245429">
    <property type="component" value="Chromosome"/>
</dbReference>